<dbReference type="PRINTS" id="PR00377">
    <property type="entry name" value="IMPHPHTASES"/>
</dbReference>
<dbReference type="EMBL" id="JBEPLV010000008">
    <property type="protein sequence ID" value="MET3549557.1"/>
    <property type="molecule type" value="Genomic_DNA"/>
</dbReference>
<dbReference type="SUPFAM" id="SSF56655">
    <property type="entry name" value="Carbohydrate phosphatase"/>
    <property type="match status" value="1"/>
</dbReference>
<dbReference type="GO" id="GO:0052834">
    <property type="term" value="F:inositol monophosphate phosphatase activity"/>
    <property type="evidence" value="ECO:0007669"/>
    <property type="project" value="UniProtKB-EC"/>
</dbReference>
<evidence type="ECO:0000313" key="1">
    <source>
        <dbReference type="EMBL" id="MET3549557.1"/>
    </source>
</evidence>
<evidence type="ECO:0000313" key="2">
    <source>
        <dbReference type="Proteomes" id="UP001549098"/>
    </source>
</evidence>
<dbReference type="PANTHER" id="PTHR20854">
    <property type="entry name" value="INOSITOL MONOPHOSPHATASE"/>
    <property type="match status" value="1"/>
</dbReference>
<dbReference type="RefSeq" id="WP_354502674.1">
    <property type="nucleotide sequence ID" value="NZ_JBEPLV010000008.1"/>
</dbReference>
<name>A0ABV2FCP2_9BACL</name>
<dbReference type="PANTHER" id="PTHR20854:SF17">
    <property type="entry name" value="PHOSPHATASE IMPL1, CHLOROPLASTIC"/>
    <property type="match status" value="1"/>
</dbReference>
<comment type="caution">
    <text evidence="1">The sequence shown here is derived from an EMBL/GenBank/DDBJ whole genome shotgun (WGS) entry which is preliminary data.</text>
</comment>
<sequence>MNTRQKEWMVHMDQRIIEEAKQLAVAAAKEAGAIAKAYFDKLEKVDQKGDNGDLVTVVDHLAEERILEHIRSNFPDHRIRAEESGDHGQRSDWLWLVDPLDGTNNYAIGLPAFSCSITLMHQGKPVVAVVYEPMIDRLFVSTRNGGTTCNGLPVTNGPAPAFNKATVAWIQGHVVGSDDRATRLRNHIDLHTKRMMRLWAPTLQWCMLARGNIDAIILYNSEGEDLYSGVLIAKEAGMLVMDFEGKPFDAMTEEPYLIACHPENRDYFLNMVLEGLGAR</sequence>
<dbReference type="InterPro" id="IPR000760">
    <property type="entry name" value="Inositol_monophosphatase-like"/>
</dbReference>
<organism evidence="1 2">
    <name type="scientific">Paenibacillus favisporus</name>
    <dbReference type="NCBI Taxonomy" id="221028"/>
    <lineage>
        <taxon>Bacteria</taxon>
        <taxon>Bacillati</taxon>
        <taxon>Bacillota</taxon>
        <taxon>Bacilli</taxon>
        <taxon>Bacillales</taxon>
        <taxon>Paenibacillaceae</taxon>
        <taxon>Paenibacillus</taxon>
    </lineage>
</organism>
<dbReference type="Proteomes" id="UP001549098">
    <property type="component" value="Unassembled WGS sequence"/>
</dbReference>
<proteinExistence type="predicted"/>
<protein>
    <submittedName>
        <fullName evidence="1">Myo-inositol-1(Or 4)-monophosphatase</fullName>
        <ecNumber evidence="1">3.1.3.25</ecNumber>
    </submittedName>
</protein>
<dbReference type="Gene3D" id="3.40.190.80">
    <property type="match status" value="1"/>
</dbReference>
<gene>
    <name evidence="1" type="ORF">ABID47_006194</name>
</gene>
<keyword evidence="1" id="KW-0378">Hydrolase</keyword>
<dbReference type="Pfam" id="PF00459">
    <property type="entry name" value="Inositol_P"/>
    <property type="match status" value="1"/>
</dbReference>
<accession>A0ABV2FCP2</accession>
<reference evidence="1 2" key="1">
    <citation type="submission" date="2024-06" db="EMBL/GenBank/DDBJ databases">
        <title>Genomic Encyclopedia of Type Strains, Phase IV (KMG-IV): sequencing the most valuable type-strain genomes for metagenomic binning, comparative biology and taxonomic classification.</title>
        <authorList>
            <person name="Goeker M."/>
        </authorList>
    </citation>
    <scope>NUCLEOTIDE SEQUENCE [LARGE SCALE GENOMIC DNA]</scope>
    <source>
        <strain evidence="1 2">DSM 17253</strain>
    </source>
</reference>
<dbReference type="EC" id="3.1.3.25" evidence="1"/>
<dbReference type="Gene3D" id="3.30.540.10">
    <property type="entry name" value="Fructose-1,6-Bisphosphatase, subunit A, domain 1"/>
    <property type="match status" value="1"/>
</dbReference>
<keyword evidence="2" id="KW-1185">Reference proteome</keyword>